<keyword evidence="3" id="KW-0675">Receptor</keyword>
<dbReference type="InterPro" id="IPR007110">
    <property type="entry name" value="Ig-like_dom"/>
</dbReference>
<dbReference type="SUPFAM" id="SSF48726">
    <property type="entry name" value="Immunoglobulin"/>
    <property type="match status" value="1"/>
</dbReference>
<evidence type="ECO:0000256" key="2">
    <source>
        <dbReference type="ARBA" id="ARBA00023130"/>
    </source>
</evidence>
<dbReference type="PANTHER" id="PTHR19367">
    <property type="entry name" value="T-CELL RECEPTOR ALPHA CHAIN V REGION"/>
    <property type="match status" value="1"/>
</dbReference>
<feature type="domain" description="Ig-like" evidence="7">
    <location>
        <begin position="24"/>
        <end position="124"/>
    </location>
</feature>
<evidence type="ECO:0000256" key="6">
    <source>
        <dbReference type="SAM" id="SignalP"/>
    </source>
</evidence>
<keyword evidence="4" id="KW-0393">Immunoglobulin domain</keyword>
<dbReference type="Gene3D" id="2.60.40.10">
    <property type="entry name" value="Immunoglobulins"/>
    <property type="match status" value="1"/>
</dbReference>
<evidence type="ECO:0000313" key="8">
    <source>
        <dbReference type="Ensembl" id="ENSCCRP00020075144.1"/>
    </source>
</evidence>
<dbReference type="Ensembl" id="ENSCCRT00020082410.1">
    <property type="protein sequence ID" value="ENSCCRP00020075144.1"/>
    <property type="gene ID" value="ENSCCRG00020035013.1"/>
</dbReference>
<evidence type="ECO:0000259" key="7">
    <source>
        <dbReference type="PROSITE" id="PS50835"/>
    </source>
</evidence>
<evidence type="ECO:0000256" key="4">
    <source>
        <dbReference type="ARBA" id="ARBA00023319"/>
    </source>
</evidence>
<dbReference type="PANTHER" id="PTHR19367:SF18">
    <property type="entry name" value="T CELL RECEPTOR ALPHA VARIABLE 16"/>
    <property type="match status" value="1"/>
</dbReference>
<accession>A0A8C2I6Y3</accession>
<dbReference type="Proteomes" id="UP000694701">
    <property type="component" value="Unplaced"/>
</dbReference>
<dbReference type="SMART" id="SM00406">
    <property type="entry name" value="IGv"/>
    <property type="match status" value="1"/>
</dbReference>
<evidence type="ECO:0000313" key="9">
    <source>
        <dbReference type="Proteomes" id="UP000694701"/>
    </source>
</evidence>
<dbReference type="InterPro" id="IPR003599">
    <property type="entry name" value="Ig_sub"/>
</dbReference>
<feature type="chain" id="PRO_5034999901" evidence="6">
    <location>
        <begin position="20"/>
        <end position="185"/>
    </location>
</feature>
<organism evidence="8 9">
    <name type="scientific">Cyprinus carpio</name>
    <name type="common">Common carp</name>
    <dbReference type="NCBI Taxonomy" id="7962"/>
    <lineage>
        <taxon>Eukaryota</taxon>
        <taxon>Metazoa</taxon>
        <taxon>Chordata</taxon>
        <taxon>Craniata</taxon>
        <taxon>Vertebrata</taxon>
        <taxon>Euteleostomi</taxon>
        <taxon>Actinopterygii</taxon>
        <taxon>Neopterygii</taxon>
        <taxon>Teleostei</taxon>
        <taxon>Ostariophysi</taxon>
        <taxon>Cypriniformes</taxon>
        <taxon>Cyprinidae</taxon>
        <taxon>Cyprininae</taxon>
        <taxon>Cyprinus</taxon>
    </lineage>
</organism>
<dbReference type="GO" id="GO:0042101">
    <property type="term" value="C:T cell receptor complex"/>
    <property type="evidence" value="ECO:0007669"/>
    <property type="project" value="UniProtKB-KW"/>
</dbReference>
<evidence type="ECO:0000256" key="1">
    <source>
        <dbReference type="ARBA" id="ARBA00022729"/>
    </source>
</evidence>
<dbReference type="InterPro" id="IPR013783">
    <property type="entry name" value="Ig-like_fold"/>
</dbReference>
<name>A0A8C2I6Y3_CYPCA</name>
<dbReference type="InterPro" id="IPR036179">
    <property type="entry name" value="Ig-like_dom_sf"/>
</dbReference>
<evidence type="ECO:0000256" key="5">
    <source>
        <dbReference type="ARBA" id="ARBA00043266"/>
    </source>
</evidence>
<proteinExistence type="predicted"/>
<keyword evidence="5" id="KW-0391">Immunity</keyword>
<keyword evidence="1 6" id="KW-0732">Signal</keyword>
<dbReference type="Pfam" id="PF07686">
    <property type="entry name" value="V-set"/>
    <property type="match status" value="1"/>
</dbReference>
<reference evidence="8" key="1">
    <citation type="submission" date="2025-08" db="UniProtKB">
        <authorList>
            <consortium name="Ensembl"/>
        </authorList>
    </citation>
    <scope>IDENTIFICATION</scope>
</reference>
<evidence type="ECO:0000256" key="3">
    <source>
        <dbReference type="ARBA" id="ARBA00023170"/>
    </source>
</evidence>
<dbReference type="InterPro" id="IPR013106">
    <property type="entry name" value="Ig_V-set"/>
</dbReference>
<dbReference type="InterPro" id="IPR051287">
    <property type="entry name" value="TCR_variable_region"/>
</dbReference>
<dbReference type="SMART" id="SM00409">
    <property type="entry name" value="IG"/>
    <property type="match status" value="1"/>
</dbReference>
<keyword evidence="5" id="KW-1279">T cell receptor</keyword>
<dbReference type="GO" id="GO:0002250">
    <property type="term" value="P:adaptive immune response"/>
    <property type="evidence" value="ECO:0007669"/>
    <property type="project" value="UniProtKB-KW"/>
</dbReference>
<sequence length="185" mass="20833">KMMLLFCLLVFSITEYTFAQSIRPQQNDINITEKQPVMLSCKYEGSANSLHWYRQYPGSKPEFVLLVIEASTMHVKYADPRIPGMDGKISMKDKQVYLEISSAEVSDSALYYCALEPTVTGNTSTLYKNLLNLHSFVIASRFLLADKICCVINDNLALSQLTDLNSLLQPHDGIISSLMSHKKTL</sequence>
<keyword evidence="2" id="KW-1064">Adaptive immunity</keyword>
<feature type="signal peptide" evidence="6">
    <location>
        <begin position="1"/>
        <end position="19"/>
    </location>
</feature>
<protein>
    <submittedName>
        <fullName evidence="8">T-cell receptor alpha/delta variable 10.0.1</fullName>
    </submittedName>
</protein>
<dbReference type="PROSITE" id="PS50835">
    <property type="entry name" value="IG_LIKE"/>
    <property type="match status" value="1"/>
</dbReference>
<dbReference type="AlphaFoldDB" id="A0A8C2I6Y3"/>